<evidence type="ECO:0000313" key="6">
    <source>
        <dbReference type="Proteomes" id="UP000005744"/>
    </source>
</evidence>
<dbReference type="RefSeq" id="WP_002691723.1">
    <property type="nucleotide sequence ID" value="NZ_JH600070.1"/>
</dbReference>
<name>I3CK81_9GAMM</name>
<organism evidence="5 6">
    <name type="scientific">Beggiatoa alba B18LD</name>
    <dbReference type="NCBI Taxonomy" id="395493"/>
    <lineage>
        <taxon>Bacteria</taxon>
        <taxon>Pseudomonadati</taxon>
        <taxon>Pseudomonadota</taxon>
        <taxon>Gammaproteobacteria</taxon>
        <taxon>Thiotrichales</taxon>
        <taxon>Thiotrichaceae</taxon>
        <taxon>Beggiatoa</taxon>
    </lineage>
</organism>
<gene>
    <name evidence="5" type="ORF">BegalDRAFT_3203</name>
</gene>
<keyword evidence="3" id="KW-0408">Iron</keyword>
<dbReference type="EMBL" id="JH600070">
    <property type="protein sequence ID" value="EIJ44024.1"/>
    <property type="molecule type" value="Genomic_DNA"/>
</dbReference>
<feature type="domain" description="NADH:ubiquinone oxidoreductase-like 20kDa subunit" evidence="4">
    <location>
        <begin position="24"/>
        <end position="161"/>
    </location>
</feature>
<accession>I3CK81</accession>
<evidence type="ECO:0000256" key="1">
    <source>
        <dbReference type="ARBA" id="ARBA00001927"/>
    </source>
</evidence>
<dbReference type="GO" id="GO:0051538">
    <property type="term" value="F:3 iron, 4 sulfur cluster binding"/>
    <property type="evidence" value="ECO:0007669"/>
    <property type="project" value="UniProtKB-KW"/>
</dbReference>
<dbReference type="PANTHER" id="PTHR42845:SF2">
    <property type="entry name" value="F420-NON-REDUCING HYDROGENASE VHU SUBUNIT G"/>
    <property type="match status" value="1"/>
</dbReference>
<dbReference type="InterPro" id="IPR051349">
    <property type="entry name" value="Hydrogenase_assoc-protein"/>
</dbReference>
<evidence type="ECO:0000256" key="3">
    <source>
        <dbReference type="ARBA" id="ARBA00023291"/>
    </source>
</evidence>
<evidence type="ECO:0000259" key="4">
    <source>
        <dbReference type="Pfam" id="PF01058"/>
    </source>
</evidence>
<keyword evidence="3" id="KW-0479">Metal-binding</keyword>
<dbReference type="Gene3D" id="3.40.50.700">
    <property type="entry name" value="NADH:ubiquinone oxidoreductase-like, 20kDa subunit"/>
    <property type="match status" value="1"/>
</dbReference>
<dbReference type="AlphaFoldDB" id="I3CK81"/>
<keyword evidence="3" id="KW-0003">3Fe-4S</keyword>
<dbReference type="HOGENOM" id="CLU_053270_0_0_6"/>
<dbReference type="InterPro" id="IPR006137">
    <property type="entry name" value="NADH_UbQ_OxRdtase-like_20kDa"/>
</dbReference>
<keyword evidence="3" id="KW-0411">Iron-sulfur</keyword>
<evidence type="ECO:0000256" key="2">
    <source>
        <dbReference type="ARBA" id="ARBA00023002"/>
    </source>
</evidence>
<keyword evidence="2" id="KW-0560">Oxidoreductase</keyword>
<reference evidence="5 6" key="1">
    <citation type="submission" date="2011-11" db="EMBL/GenBank/DDBJ databases">
        <title>Improved High-Quality Draft sequence of Beggiatoa alba B18lD.</title>
        <authorList>
            <consortium name="US DOE Joint Genome Institute"/>
            <person name="Lucas S."/>
            <person name="Han J."/>
            <person name="Lapidus A."/>
            <person name="Cheng J.-F."/>
            <person name="Goodwin L."/>
            <person name="Pitluck S."/>
            <person name="Peters L."/>
            <person name="Mikhailova N."/>
            <person name="Held B."/>
            <person name="Detter J.C."/>
            <person name="Han C."/>
            <person name="Tapia R."/>
            <person name="Land M."/>
            <person name="Hauser L."/>
            <person name="Kyrpides N."/>
            <person name="Ivanova N."/>
            <person name="Pagani I."/>
            <person name="Samuel K."/>
            <person name="Teske A."/>
            <person name="Mueller J."/>
            <person name="Woyke T."/>
        </authorList>
    </citation>
    <scope>NUCLEOTIDE SEQUENCE [LARGE SCALE GENOMIC DNA]</scope>
    <source>
        <strain evidence="5 6">B18LD</strain>
    </source>
</reference>
<protein>
    <submittedName>
        <fullName evidence="5">Coenzyme F420-reducing hydrogenase, gamma subunit</fullName>
    </submittedName>
</protein>
<comment type="cofactor">
    <cofactor evidence="1">
        <name>[3Fe-4S] cluster</name>
        <dbReference type="ChEBI" id="CHEBI:21137"/>
    </cofactor>
</comment>
<sequence>MSVMTRLQSQYERPTVAVHKFSSCDGCQLAFLNLGETLIKLTELVDIVHFVEAGANQPERAVDIAFVEGSISTPEEAERIKAVRQNSRYLIAIGACAIAGGIQALRNGQDVPAWTRAVYQHPEAIESLATATSLAQHVRVDFELQGCPINSFQLLSAIRALLFGVEPPRDQDKLCAECKRSGKACVMVTQQLPCMGAVTRTGCGVLCPHQSRDCYACYGPAENVNTQALIQQFQLLGVSPSVISQRFALFNNQSPAFARATQEAKNL</sequence>
<dbReference type="Proteomes" id="UP000005744">
    <property type="component" value="Unassembled WGS sequence"/>
</dbReference>
<dbReference type="eggNOG" id="COG1941">
    <property type="taxonomic scope" value="Bacteria"/>
</dbReference>
<dbReference type="STRING" id="395493.BegalDRAFT_3203"/>
<proteinExistence type="predicted"/>
<dbReference type="SUPFAM" id="SSF56770">
    <property type="entry name" value="HydA/Nqo6-like"/>
    <property type="match status" value="1"/>
</dbReference>
<dbReference type="InterPro" id="IPR037024">
    <property type="entry name" value="NiFe_Hase_small_N_sf"/>
</dbReference>
<evidence type="ECO:0000313" key="5">
    <source>
        <dbReference type="EMBL" id="EIJ44024.1"/>
    </source>
</evidence>
<dbReference type="PANTHER" id="PTHR42845">
    <property type="entry name" value="COENZYME F420-REDUCING HYDROGENASE, GAMMA SUBUNIT"/>
    <property type="match status" value="1"/>
</dbReference>
<dbReference type="Pfam" id="PF01058">
    <property type="entry name" value="Oxidored_q6"/>
    <property type="match status" value="1"/>
</dbReference>
<keyword evidence="6" id="KW-1185">Reference proteome</keyword>
<dbReference type="GO" id="GO:0016491">
    <property type="term" value="F:oxidoreductase activity"/>
    <property type="evidence" value="ECO:0007669"/>
    <property type="project" value="UniProtKB-KW"/>
</dbReference>